<dbReference type="Gene3D" id="3.40.630.10">
    <property type="entry name" value="Zn peptidases"/>
    <property type="match status" value="1"/>
</dbReference>
<feature type="domain" description="Peptidase M14" evidence="4">
    <location>
        <begin position="1"/>
        <end position="110"/>
    </location>
</feature>
<reference evidence="5 6" key="1">
    <citation type="submission" date="2019-10" db="EMBL/GenBank/DDBJ databases">
        <title>Assembly and Annotation for the nematode Trichostrongylus colubriformis.</title>
        <authorList>
            <person name="Martin J."/>
        </authorList>
    </citation>
    <scope>NUCLEOTIDE SEQUENCE [LARGE SCALE GENOMIC DNA]</scope>
    <source>
        <strain evidence="5">G859</strain>
        <tissue evidence="5">Whole worm</tissue>
    </source>
</reference>
<organism evidence="5 6">
    <name type="scientific">Trichostrongylus colubriformis</name>
    <name type="common">Black scour worm</name>
    <dbReference type="NCBI Taxonomy" id="6319"/>
    <lineage>
        <taxon>Eukaryota</taxon>
        <taxon>Metazoa</taxon>
        <taxon>Ecdysozoa</taxon>
        <taxon>Nematoda</taxon>
        <taxon>Chromadorea</taxon>
        <taxon>Rhabditida</taxon>
        <taxon>Rhabditina</taxon>
        <taxon>Rhabditomorpha</taxon>
        <taxon>Strongyloidea</taxon>
        <taxon>Trichostrongylidae</taxon>
        <taxon>Trichostrongylus</taxon>
    </lineage>
</organism>
<dbReference type="GO" id="GO:0004181">
    <property type="term" value="F:metallocarboxypeptidase activity"/>
    <property type="evidence" value="ECO:0007669"/>
    <property type="project" value="InterPro"/>
</dbReference>
<dbReference type="EMBL" id="WIXE01025285">
    <property type="protein sequence ID" value="KAK5964850.1"/>
    <property type="molecule type" value="Genomic_DNA"/>
</dbReference>
<dbReference type="Proteomes" id="UP001331761">
    <property type="component" value="Unassembled WGS sequence"/>
</dbReference>
<accession>A0AAN8EV20</accession>
<gene>
    <name evidence="5" type="ORF">GCK32_007347</name>
</gene>
<comment type="caution">
    <text evidence="5">The sequence shown here is derived from an EMBL/GenBank/DDBJ whole genome shotgun (WGS) entry which is preliminary data.</text>
</comment>
<dbReference type="PROSITE" id="PS52035">
    <property type="entry name" value="PEPTIDASE_M14"/>
    <property type="match status" value="1"/>
</dbReference>
<comment type="similarity">
    <text evidence="2 3">Belongs to the peptidase M14 family.</text>
</comment>
<evidence type="ECO:0000256" key="3">
    <source>
        <dbReference type="PROSITE-ProRule" id="PRU01379"/>
    </source>
</evidence>
<dbReference type="GO" id="GO:0006508">
    <property type="term" value="P:proteolysis"/>
    <property type="evidence" value="ECO:0007669"/>
    <property type="project" value="InterPro"/>
</dbReference>
<evidence type="ECO:0000256" key="2">
    <source>
        <dbReference type="ARBA" id="ARBA00005988"/>
    </source>
</evidence>
<dbReference type="PANTHER" id="PTHR12756:SF11">
    <property type="entry name" value="CYTOSOLIC CARBOXYPEPTIDASE 1"/>
    <property type="match status" value="1"/>
</dbReference>
<feature type="non-terminal residue" evidence="5">
    <location>
        <position position="1"/>
    </location>
</feature>
<keyword evidence="6" id="KW-1185">Reference proteome</keyword>
<proteinExistence type="inferred from homology"/>
<dbReference type="AlphaFoldDB" id="A0AAN8EV20"/>
<protein>
    <recommendedName>
        <fullName evidence="4">Peptidase M14 domain-containing protein</fullName>
    </recommendedName>
</protein>
<dbReference type="GO" id="GO:0008270">
    <property type="term" value="F:zinc ion binding"/>
    <property type="evidence" value="ECO:0007669"/>
    <property type="project" value="InterPro"/>
</dbReference>
<comment type="cofactor">
    <cofactor evidence="1">
        <name>Zn(2+)</name>
        <dbReference type="ChEBI" id="CHEBI:29105"/>
    </cofactor>
</comment>
<evidence type="ECO:0000259" key="4">
    <source>
        <dbReference type="PROSITE" id="PS52035"/>
    </source>
</evidence>
<comment type="caution">
    <text evidence="3">Lacks conserved residue(s) required for the propagation of feature annotation.</text>
</comment>
<evidence type="ECO:0000313" key="5">
    <source>
        <dbReference type="EMBL" id="KAK5964850.1"/>
    </source>
</evidence>
<dbReference type="InterPro" id="IPR050821">
    <property type="entry name" value="Cytosolic_carboxypeptidase"/>
</dbReference>
<name>A0AAN8EV20_TRICO</name>
<evidence type="ECO:0000313" key="6">
    <source>
        <dbReference type="Proteomes" id="UP001331761"/>
    </source>
</evidence>
<sequence length="110" mass="13035">VWDKPSRLVHPEIHHTKALIQYMCDVLKMPPFVFVDLHGHSRRANVFMFGNNPEESWRADDKVVPHNYEFMALPEVLEQVCARYRFISIICFFSWDFSFSSRSTPWCAVQ</sequence>
<dbReference type="PANTHER" id="PTHR12756">
    <property type="entry name" value="CYTOSOLIC CARBOXYPEPTIDASE"/>
    <property type="match status" value="1"/>
</dbReference>
<dbReference type="InterPro" id="IPR000834">
    <property type="entry name" value="Peptidase_M14"/>
</dbReference>
<dbReference type="SUPFAM" id="SSF53187">
    <property type="entry name" value="Zn-dependent exopeptidases"/>
    <property type="match status" value="1"/>
</dbReference>
<evidence type="ECO:0000256" key="1">
    <source>
        <dbReference type="ARBA" id="ARBA00001947"/>
    </source>
</evidence>